<dbReference type="EMBL" id="GGEC01067956">
    <property type="protein sequence ID" value="MBX48440.1"/>
    <property type="molecule type" value="Transcribed_RNA"/>
</dbReference>
<organism evidence="4">
    <name type="scientific">Rhizophora mucronata</name>
    <name type="common">Asiatic mangrove</name>
    <dbReference type="NCBI Taxonomy" id="61149"/>
    <lineage>
        <taxon>Eukaryota</taxon>
        <taxon>Viridiplantae</taxon>
        <taxon>Streptophyta</taxon>
        <taxon>Embryophyta</taxon>
        <taxon>Tracheophyta</taxon>
        <taxon>Spermatophyta</taxon>
        <taxon>Magnoliopsida</taxon>
        <taxon>eudicotyledons</taxon>
        <taxon>Gunneridae</taxon>
        <taxon>Pentapetalae</taxon>
        <taxon>rosids</taxon>
        <taxon>fabids</taxon>
        <taxon>Malpighiales</taxon>
        <taxon>Rhizophoraceae</taxon>
        <taxon>Rhizophora</taxon>
    </lineage>
</organism>
<evidence type="ECO:0000256" key="2">
    <source>
        <dbReference type="ARBA" id="ARBA00022676"/>
    </source>
</evidence>
<dbReference type="PANTHER" id="PTHR48045">
    <property type="entry name" value="UDP-GLYCOSYLTRANSFERASE 72B1"/>
    <property type="match status" value="1"/>
</dbReference>
<comment type="similarity">
    <text evidence="1">Belongs to the UDP-glycosyltransferase family.</text>
</comment>
<dbReference type="GO" id="GO:0008194">
    <property type="term" value="F:UDP-glycosyltransferase activity"/>
    <property type="evidence" value="ECO:0007669"/>
    <property type="project" value="InterPro"/>
</dbReference>
<evidence type="ECO:0000256" key="1">
    <source>
        <dbReference type="ARBA" id="ARBA00009995"/>
    </source>
</evidence>
<protein>
    <submittedName>
        <fullName evidence="4">UDP-glucosyltransferase</fullName>
    </submittedName>
</protein>
<dbReference type="Gene3D" id="3.40.50.2000">
    <property type="entry name" value="Glycogen Phosphorylase B"/>
    <property type="match status" value="2"/>
</dbReference>
<reference evidence="4" key="1">
    <citation type="submission" date="2018-02" db="EMBL/GenBank/DDBJ databases">
        <title>Rhizophora mucronata_Transcriptome.</title>
        <authorList>
            <person name="Meera S.P."/>
            <person name="Sreeshan A."/>
            <person name="Augustine A."/>
        </authorList>
    </citation>
    <scope>NUCLEOTIDE SEQUENCE</scope>
    <source>
        <tissue evidence="4">Leaf</tissue>
    </source>
</reference>
<accession>A0A2P2P111</accession>
<dbReference type="PANTHER" id="PTHR48045:SF20">
    <property type="entry name" value="UDP-RHAMNOSE:RHAMNOSYLTRANSFERASE 1"/>
    <property type="match status" value="1"/>
</dbReference>
<evidence type="ECO:0000313" key="4">
    <source>
        <dbReference type="EMBL" id="MBX48440.1"/>
    </source>
</evidence>
<keyword evidence="3 4" id="KW-0808">Transferase</keyword>
<keyword evidence="2" id="KW-0328">Glycosyltransferase</keyword>
<dbReference type="Pfam" id="PF00201">
    <property type="entry name" value="UDPGT"/>
    <property type="match status" value="1"/>
</dbReference>
<dbReference type="SUPFAM" id="SSF53756">
    <property type="entry name" value="UDP-Glycosyltransferase/glycogen phosphorylase"/>
    <property type="match status" value="1"/>
</dbReference>
<sequence>MAENDEQKSHVAMFPWLALGHMIPYLELAKLIAQRGHRISYITTPRNIDRLPKLPSNLSPLITFVKIPLPHSENLPKDAECTSDLPLESVCYLKKAYDLLQEPLTQFLQSSPPDWILFDFAPYWLPAIARKLNIANAFFSIFTAATVNFACSPRGVEDYRAVSEDYTVTPNWIPFPSTVAFRYFEALKLFAGLTGSESNVSDIYRFVEVGRQCDLIVVRTCVEFEPEWLDILGKFQHKPAMPVGVLAPTINDNESDDGGSWQSIKDWLDKREKGSVVYIAFGSEAKPSQEELSEIALGLELSGLPFFWVLRKRRGLADTELIELPDGFEQRTKGRGVVFTDWAPQLRILAHDSVGGFLTHGGWSSVIEALQFARPLLLLTYLADQGLNAKLLEEKMIGYVIPRNEQDGSFTRNSVAASLRLVVVEDEGKIYRAKAQEMRGLFGDRARQDGYVDNLLGFLNNNKKIK</sequence>
<evidence type="ECO:0000256" key="3">
    <source>
        <dbReference type="ARBA" id="ARBA00022679"/>
    </source>
</evidence>
<dbReference type="FunFam" id="3.40.50.2000:FF:000037">
    <property type="entry name" value="Glycosyltransferase"/>
    <property type="match status" value="1"/>
</dbReference>
<dbReference type="FunFam" id="3.40.50.2000:FF:000088">
    <property type="entry name" value="Glycosyltransferase"/>
    <property type="match status" value="1"/>
</dbReference>
<proteinExistence type="inferred from homology"/>
<dbReference type="AlphaFoldDB" id="A0A2P2P111"/>
<dbReference type="InterPro" id="IPR002213">
    <property type="entry name" value="UDP_glucos_trans"/>
</dbReference>
<name>A0A2P2P111_RHIMU</name>
<dbReference type="CDD" id="cd03784">
    <property type="entry name" value="GT1_Gtf-like"/>
    <property type="match status" value="1"/>
</dbReference>